<name>A0ABQ5B1K9_9ASTR</name>
<sequence>MSTQQDIYVAGSENRPPMLNKDNYVPRSSRLLRYAKSDPDREVPVAETFHEQTDDEVTENEVKQMEADDQAIQIILMGIPEDIYAAVDSCETA</sequence>
<comment type="caution">
    <text evidence="1">The sequence shown here is derived from an EMBL/GenBank/DDBJ whole genome shotgun (WGS) entry which is preliminary data.</text>
</comment>
<evidence type="ECO:0000313" key="1">
    <source>
        <dbReference type="EMBL" id="GJT07443.1"/>
    </source>
</evidence>
<keyword evidence="2" id="KW-1185">Reference proteome</keyword>
<gene>
    <name evidence="1" type="ORF">Tco_0841905</name>
</gene>
<reference evidence="1" key="1">
    <citation type="journal article" date="2022" name="Int. J. Mol. Sci.">
        <title>Draft Genome of Tanacetum Coccineum: Genomic Comparison of Closely Related Tanacetum-Family Plants.</title>
        <authorList>
            <person name="Yamashiro T."/>
            <person name="Shiraishi A."/>
            <person name="Nakayama K."/>
            <person name="Satake H."/>
        </authorList>
    </citation>
    <scope>NUCLEOTIDE SEQUENCE</scope>
</reference>
<protein>
    <submittedName>
        <fullName evidence="1">Uncharacterized protein</fullName>
    </submittedName>
</protein>
<dbReference type="Proteomes" id="UP001151760">
    <property type="component" value="Unassembled WGS sequence"/>
</dbReference>
<proteinExistence type="predicted"/>
<reference evidence="1" key="2">
    <citation type="submission" date="2022-01" db="EMBL/GenBank/DDBJ databases">
        <authorList>
            <person name="Yamashiro T."/>
            <person name="Shiraishi A."/>
            <person name="Satake H."/>
            <person name="Nakayama K."/>
        </authorList>
    </citation>
    <scope>NUCLEOTIDE SEQUENCE</scope>
</reference>
<dbReference type="EMBL" id="BQNB010012751">
    <property type="protein sequence ID" value="GJT07443.1"/>
    <property type="molecule type" value="Genomic_DNA"/>
</dbReference>
<accession>A0ABQ5B1K9</accession>
<evidence type="ECO:0000313" key="2">
    <source>
        <dbReference type="Proteomes" id="UP001151760"/>
    </source>
</evidence>
<organism evidence="1 2">
    <name type="scientific">Tanacetum coccineum</name>
    <dbReference type="NCBI Taxonomy" id="301880"/>
    <lineage>
        <taxon>Eukaryota</taxon>
        <taxon>Viridiplantae</taxon>
        <taxon>Streptophyta</taxon>
        <taxon>Embryophyta</taxon>
        <taxon>Tracheophyta</taxon>
        <taxon>Spermatophyta</taxon>
        <taxon>Magnoliopsida</taxon>
        <taxon>eudicotyledons</taxon>
        <taxon>Gunneridae</taxon>
        <taxon>Pentapetalae</taxon>
        <taxon>asterids</taxon>
        <taxon>campanulids</taxon>
        <taxon>Asterales</taxon>
        <taxon>Asteraceae</taxon>
        <taxon>Asteroideae</taxon>
        <taxon>Anthemideae</taxon>
        <taxon>Anthemidinae</taxon>
        <taxon>Tanacetum</taxon>
    </lineage>
</organism>